<dbReference type="PANTHER" id="PTHR43531:SF11">
    <property type="entry name" value="METHYL-ACCEPTING CHEMOTAXIS PROTEIN 3"/>
    <property type="match status" value="1"/>
</dbReference>
<dbReference type="EMBL" id="JAGSND010000010">
    <property type="protein sequence ID" value="MBR0599113.1"/>
    <property type="molecule type" value="Genomic_DNA"/>
</dbReference>
<dbReference type="Pfam" id="PF12729">
    <property type="entry name" value="4HB_MCP_1"/>
    <property type="match status" value="1"/>
</dbReference>
<reference evidence="7" key="2">
    <citation type="submission" date="2021-04" db="EMBL/GenBank/DDBJ databases">
        <authorList>
            <person name="Liu J."/>
        </authorList>
    </citation>
    <scope>NUCLEOTIDE SEQUENCE</scope>
    <source>
        <strain evidence="7">BAD-6</strain>
    </source>
</reference>
<dbReference type="CDD" id="cd06225">
    <property type="entry name" value="HAMP"/>
    <property type="match status" value="1"/>
</dbReference>
<comment type="caution">
    <text evidence="7">The sequence shown here is derived from an EMBL/GenBank/DDBJ whole genome shotgun (WGS) entry which is preliminary data.</text>
</comment>
<feature type="transmembrane region" description="Helical" evidence="4">
    <location>
        <begin position="53"/>
        <end position="73"/>
    </location>
</feature>
<proteinExistence type="inferred from homology"/>
<dbReference type="SMART" id="SM00283">
    <property type="entry name" value="MA"/>
    <property type="match status" value="1"/>
</dbReference>
<feature type="transmembrane region" description="Helical" evidence="4">
    <location>
        <begin position="12"/>
        <end position="33"/>
    </location>
</feature>
<sequence>MIRSMKIKQKLISAFLLIGLFSTLVVSLGLFTIHKSNSITMHSYNEHLLPTSYLYTVQKNMLYINSNYLLILYEKDILQSEKRMKEIRQWTKENQELLIQYENSSPDRNQLDTYTQFKKDLDSYQNISSQLSNLLLQNDFSNAMNVAPSFHSKTKIINKDIQVLINDNQQAAEAAMAETRSFYMTATVILIGLAALCLVLALILGLLFSKMFCVPIIKLTAAADKLAEGNIEVDLDHKGEKESSVQKDEIAELLCSFRKMAANIKRQAQAAEDIASGNLSLEIVPQSEKDVLTRSMISMKETLQDLVEESNTMTLAAIEGDLENRGDELRFQGSYREIIAGFNRTLDALTEPLDVSAKYIERISKGDIPHRITEKYNGHFNIIIENLNQCIDAVNALIEDIQMLSDGTLQGNLKIRADAKRHGGDFGRIIEGMNSTLDAVTVPLLMAGEYMDQIGKGEIPEEITETCYGDFDRIKGSINACILGLGALREGSGVLERMSNNDFSARVTGEYLGIYQEIAESVNEVAESIDSVIKIVNHVSVGSFSDLEVLKGSGKKSEKDELIPSLIMMIETIRSLVKETDLLSEAAVEGNLSVRGQEAGFLGEYARVIQGINKTLDAVNAPVEEALKVLQEMAMGNLQTEMEGDYQGGHGELKKAINDTTGKLRSYIKEISEVLNEMGGGNLNLTITADYSGDFVAIKNSLNHIIVTMSRILGNINNAAYQVASGAKQVSDGSQSLSQGSVEQSGSIEELNASISEVSSQTKQNAKNAGEASLLTSLVREHADTGNQQMKEMLSAMEGISQSSASISKIIKVIDDIAFQTNILALNAAVEAARAGQHGKGFAVVADEVRSLAKRSADAAKNTWELIDESMKKVQDGAKTADKTALALQEIVNGVEAAADLVSDIAQSSKEQASAIALISKGIEQVSHVVQNNSATAEESAAASEELSGQSEMLKEMVSGFRLYEGQPLLPDTEPQSDTESEAEVLLLEDGLSRDYFWNENSPWDDEKMKNIS</sequence>
<organism evidence="7 8">
    <name type="scientific">Sinanaerobacter chloroacetimidivorans</name>
    <dbReference type="NCBI Taxonomy" id="2818044"/>
    <lineage>
        <taxon>Bacteria</taxon>
        <taxon>Bacillati</taxon>
        <taxon>Bacillota</taxon>
        <taxon>Clostridia</taxon>
        <taxon>Peptostreptococcales</taxon>
        <taxon>Anaerovoracaceae</taxon>
        <taxon>Sinanaerobacter</taxon>
    </lineage>
</organism>
<evidence type="ECO:0000313" key="7">
    <source>
        <dbReference type="EMBL" id="MBR0599113.1"/>
    </source>
</evidence>
<evidence type="ECO:0000313" key="8">
    <source>
        <dbReference type="Proteomes" id="UP000675664"/>
    </source>
</evidence>
<dbReference type="CDD" id="cd11386">
    <property type="entry name" value="MCP_signal"/>
    <property type="match status" value="1"/>
</dbReference>
<keyword evidence="4" id="KW-0472">Membrane</keyword>
<reference evidence="7" key="1">
    <citation type="submission" date="2021-04" db="EMBL/GenBank/DDBJ databases">
        <title>Sinoanaerobacter chloroacetimidivorans sp. nov., an obligate anaerobic bacterium isolated from anaerobic sludge.</title>
        <authorList>
            <person name="Bao Y."/>
        </authorList>
    </citation>
    <scope>NUCLEOTIDE SEQUENCE</scope>
    <source>
        <strain evidence="7">BAD-6</strain>
    </source>
</reference>
<protein>
    <submittedName>
        <fullName evidence="7">Methyl-accepting chemotaxis protein</fullName>
    </submittedName>
</protein>
<dbReference type="RefSeq" id="WP_227019245.1">
    <property type="nucleotide sequence ID" value="NZ_JAGSND010000010.1"/>
</dbReference>
<name>A0A8J7W4C2_9FIRM</name>
<dbReference type="Pfam" id="PF18947">
    <property type="entry name" value="HAMP_2"/>
    <property type="match status" value="4"/>
</dbReference>
<dbReference type="Gene3D" id="1.10.287.950">
    <property type="entry name" value="Methyl-accepting chemotaxis protein"/>
    <property type="match status" value="1"/>
</dbReference>
<keyword evidence="1" id="KW-0145">Chemotaxis</keyword>
<evidence type="ECO:0000259" key="5">
    <source>
        <dbReference type="PROSITE" id="PS50111"/>
    </source>
</evidence>
<evidence type="ECO:0000256" key="2">
    <source>
        <dbReference type="ARBA" id="ARBA00029447"/>
    </source>
</evidence>
<keyword evidence="3" id="KW-0807">Transducer</keyword>
<dbReference type="Proteomes" id="UP000675664">
    <property type="component" value="Unassembled WGS sequence"/>
</dbReference>
<evidence type="ECO:0000256" key="1">
    <source>
        <dbReference type="ARBA" id="ARBA00022500"/>
    </source>
</evidence>
<feature type="domain" description="Methyl-accepting transducer" evidence="5">
    <location>
        <begin position="719"/>
        <end position="948"/>
    </location>
</feature>
<evidence type="ECO:0000256" key="3">
    <source>
        <dbReference type="PROSITE-ProRule" id="PRU00284"/>
    </source>
</evidence>
<dbReference type="PANTHER" id="PTHR43531">
    <property type="entry name" value="PROTEIN ICFG"/>
    <property type="match status" value="1"/>
</dbReference>
<keyword evidence="8" id="KW-1185">Reference proteome</keyword>
<dbReference type="SUPFAM" id="SSF58104">
    <property type="entry name" value="Methyl-accepting chemotaxis protein (MCP) signaling domain"/>
    <property type="match status" value="1"/>
</dbReference>
<dbReference type="GO" id="GO:0004888">
    <property type="term" value="F:transmembrane signaling receptor activity"/>
    <property type="evidence" value="ECO:0007669"/>
    <property type="project" value="TreeGrafter"/>
</dbReference>
<gene>
    <name evidence="7" type="ORF">KCX82_14580</name>
</gene>
<dbReference type="AlphaFoldDB" id="A0A8J7W4C2"/>
<dbReference type="Pfam" id="PF00015">
    <property type="entry name" value="MCPsignal"/>
    <property type="match status" value="1"/>
</dbReference>
<dbReference type="GO" id="GO:0007165">
    <property type="term" value="P:signal transduction"/>
    <property type="evidence" value="ECO:0007669"/>
    <property type="project" value="UniProtKB-KW"/>
</dbReference>
<dbReference type="InterPro" id="IPR051310">
    <property type="entry name" value="MCP_chemotaxis"/>
</dbReference>
<feature type="domain" description="HAMP" evidence="6">
    <location>
        <begin position="617"/>
        <end position="669"/>
    </location>
</feature>
<comment type="similarity">
    <text evidence="2">Belongs to the methyl-accepting chemotaxis (MCP) protein family.</text>
</comment>
<dbReference type="Gene3D" id="1.20.120.1530">
    <property type="match status" value="2"/>
</dbReference>
<dbReference type="InterPro" id="IPR004089">
    <property type="entry name" value="MCPsignal_dom"/>
</dbReference>
<dbReference type="PROSITE" id="PS50111">
    <property type="entry name" value="CHEMOTAXIS_TRANSDUC_2"/>
    <property type="match status" value="1"/>
</dbReference>
<accession>A0A8J7W4C2</accession>
<dbReference type="FunFam" id="1.10.287.950:FF:000001">
    <property type="entry name" value="Methyl-accepting chemotaxis sensory transducer"/>
    <property type="match status" value="1"/>
</dbReference>
<dbReference type="InterPro" id="IPR003660">
    <property type="entry name" value="HAMP_dom"/>
</dbReference>
<dbReference type="GO" id="GO:0005886">
    <property type="term" value="C:plasma membrane"/>
    <property type="evidence" value="ECO:0007669"/>
    <property type="project" value="TreeGrafter"/>
</dbReference>
<evidence type="ECO:0000256" key="4">
    <source>
        <dbReference type="SAM" id="Phobius"/>
    </source>
</evidence>
<feature type="transmembrane region" description="Helical" evidence="4">
    <location>
        <begin position="182"/>
        <end position="208"/>
    </location>
</feature>
<feature type="domain" description="HAMP" evidence="6">
    <location>
        <begin position="215"/>
        <end position="269"/>
    </location>
</feature>
<dbReference type="Gene3D" id="6.10.340.10">
    <property type="match status" value="1"/>
</dbReference>
<evidence type="ECO:0000259" key="6">
    <source>
        <dbReference type="PROSITE" id="PS50885"/>
    </source>
</evidence>
<dbReference type="Pfam" id="PF00672">
    <property type="entry name" value="HAMP"/>
    <property type="match status" value="1"/>
</dbReference>
<dbReference type="GO" id="GO:0006935">
    <property type="term" value="P:chemotaxis"/>
    <property type="evidence" value="ECO:0007669"/>
    <property type="project" value="UniProtKB-KW"/>
</dbReference>
<keyword evidence="4" id="KW-1133">Transmembrane helix</keyword>
<dbReference type="SUPFAM" id="SSF158472">
    <property type="entry name" value="HAMP domain-like"/>
    <property type="match status" value="1"/>
</dbReference>
<keyword evidence="4" id="KW-0812">Transmembrane</keyword>
<dbReference type="PROSITE" id="PS50885">
    <property type="entry name" value="HAMP"/>
    <property type="match status" value="2"/>
</dbReference>
<dbReference type="InterPro" id="IPR024478">
    <property type="entry name" value="HlyB_4HB_MCP"/>
</dbReference>
<dbReference type="SMART" id="SM00304">
    <property type="entry name" value="HAMP"/>
    <property type="match status" value="4"/>
</dbReference>